<feature type="transmembrane region" description="Helical" evidence="2">
    <location>
        <begin position="33"/>
        <end position="54"/>
    </location>
</feature>
<evidence type="ECO:0000313" key="3">
    <source>
        <dbReference type="EMBL" id="KAF8434311.1"/>
    </source>
</evidence>
<sequence length="96" mass="10029">MSVVERSGLDVAVCSRVMTLVEPPPPPPPPRPIGLFVTINMIGTVVVLSVSSWFTTDATSKTSGADATGRAHLDDSDAASDVSLPISLFSSFNLDL</sequence>
<proteinExistence type="predicted"/>
<gene>
    <name evidence="3" type="ORF">L210DRAFT_938186</name>
</gene>
<keyword evidence="2" id="KW-0812">Transmembrane</keyword>
<dbReference type="AlphaFoldDB" id="A0AAD4BMI6"/>
<dbReference type="Proteomes" id="UP001194468">
    <property type="component" value="Unassembled WGS sequence"/>
</dbReference>
<name>A0AAD4BMI6_BOLED</name>
<reference evidence="3" key="1">
    <citation type="submission" date="2019-10" db="EMBL/GenBank/DDBJ databases">
        <authorList>
            <consortium name="DOE Joint Genome Institute"/>
            <person name="Kuo A."/>
            <person name="Miyauchi S."/>
            <person name="Kiss E."/>
            <person name="Drula E."/>
            <person name="Kohler A."/>
            <person name="Sanchez-Garcia M."/>
            <person name="Andreopoulos B."/>
            <person name="Barry K.W."/>
            <person name="Bonito G."/>
            <person name="Buee M."/>
            <person name="Carver A."/>
            <person name="Chen C."/>
            <person name="Cichocki N."/>
            <person name="Clum A."/>
            <person name="Culley D."/>
            <person name="Crous P.W."/>
            <person name="Fauchery L."/>
            <person name="Girlanda M."/>
            <person name="Hayes R."/>
            <person name="Keri Z."/>
            <person name="LaButti K."/>
            <person name="Lipzen A."/>
            <person name="Lombard V."/>
            <person name="Magnuson J."/>
            <person name="Maillard F."/>
            <person name="Morin E."/>
            <person name="Murat C."/>
            <person name="Nolan M."/>
            <person name="Ohm R."/>
            <person name="Pangilinan J."/>
            <person name="Pereira M."/>
            <person name="Perotto S."/>
            <person name="Peter M."/>
            <person name="Riley R."/>
            <person name="Sitrit Y."/>
            <person name="Stielow B."/>
            <person name="Szollosi G."/>
            <person name="Zifcakova L."/>
            <person name="Stursova M."/>
            <person name="Spatafora J.W."/>
            <person name="Tedersoo L."/>
            <person name="Vaario L.-M."/>
            <person name="Yamada A."/>
            <person name="Yan M."/>
            <person name="Wang P."/>
            <person name="Xu J."/>
            <person name="Bruns T."/>
            <person name="Baldrian P."/>
            <person name="Vilgalys R."/>
            <person name="Henrissat B."/>
            <person name="Grigoriev I.V."/>
            <person name="Hibbett D."/>
            <person name="Nagy L.G."/>
            <person name="Martin F.M."/>
        </authorList>
    </citation>
    <scope>NUCLEOTIDE SEQUENCE</scope>
    <source>
        <strain evidence="3">BED1</strain>
    </source>
</reference>
<comment type="caution">
    <text evidence="3">The sequence shown here is derived from an EMBL/GenBank/DDBJ whole genome shotgun (WGS) entry which is preliminary data.</text>
</comment>
<keyword evidence="4" id="KW-1185">Reference proteome</keyword>
<dbReference type="EMBL" id="WHUW01000029">
    <property type="protein sequence ID" value="KAF8434311.1"/>
    <property type="molecule type" value="Genomic_DNA"/>
</dbReference>
<evidence type="ECO:0000313" key="4">
    <source>
        <dbReference type="Proteomes" id="UP001194468"/>
    </source>
</evidence>
<evidence type="ECO:0000256" key="2">
    <source>
        <dbReference type="SAM" id="Phobius"/>
    </source>
</evidence>
<feature type="region of interest" description="Disordered" evidence="1">
    <location>
        <begin position="58"/>
        <end position="77"/>
    </location>
</feature>
<evidence type="ECO:0000256" key="1">
    <source>
        <dbReference type="SAM" id="MobiDB-lite"/>
    </source>
</evidence>
<keyword evidence="2" id="KW-0472">Membrane</keyword>
<keyword evidence="2" id="KW-1133">Transmembrane helix</keyword>
<accession>A0AAD4BMI6</accession>
<reference evidence="3" key="2">
    <citation type="journal article" date="2020" name="Nat. Commun.">
        <title>Large-scale genome sequencing of mycorrhizal fungi provides insights into the early evolution of symbiotic traits.</title>
        <authorList>
            <person name="Miyauchi S."/>
            <person name="Kiss E."/>
            <person name="Kuo A."/>
            <person name="Drula E."/>
            <person name="Kohler A."/>
            <person name="Sanchez-Garcia M."/>
            <person name="Morin E."/>
            <person name="Andreopoulos B."/>
            <person name="Barry K.W."/>
            <person name="Bonito G."/>
            <person name="Buee M."/>
            <person name="Carver A."/>
            <person name="Chen C."/>
            <person name="Cichocki N."/>
            <person name="Clum A."/>
            <person name="Culley D."/>
            <person name="Crous P.W."/>
            <person name="Fauchery L."/>
            <person name="Girlanda M."/>
            <person name="Hayes R.D."/>
            <person name="Keri Z."/>
            <person name="LaButti K."/>
            <person name="Lipzen A."/>
            <person name="Lombard V."/>
            <person name="Magnuson J."/>
            <person name="Maillard F."/>
            <person name="Murat C."/>
            <person name="Nolan M."/>
            <person name="Ohm R.A."/>
            <person name="Pangilinan J."/>
            <person name="Pereira M.F."/>
            <person name="Perotto S."/>
            <person name="Peter M."/>
            <person name="Pfister S."/>
            <person name="Riley R."/>
            <person name="Sitrit Y."/>
            <person name="Stielow J.B."/>
            <person name="Szollosi G."/>
            <person name="Zifcakova L."/>
            <person name="Stursova M."/>
            <person name="Spatafora J.W."/>
            <person name="Tedersoo L."/>
            <person name="Vaario L.M."/>
            <person name="Yamada A."/>
            <person name="Yan M."/>
            <person name="Wang P."/>
            <person name="Xu J."/>
            <person name="Bruns T."/>
            <person name="Baldrian P."/>
            <person name="Vilgalys R."/>
            <person name="Dunand C."/>
            <person name="Henrissat B."/>
            <person name="Grigoriev I.V."/>
            <person name="Hibbett D."/>
            <person name="Nagy L.G."/>
            <person name="Martin F.M."/>
        </authorList>
    </citation>
    <scope>NUCLEOTIDE SEQUENCE</scope>
    <source>
        <strain evidence="3">BED1</strain>
    </source>
</reference>
<protein>
    <submittedName>
        <fullName evidence="3">Uncharacterized protein</fullName>
    </submittedName>
</protein>
<organism evidence="3 4">
    <name type="scientific">Boletus edulis BED1</name>
    <dbReference type="NCBI Taxonomy" id="1328754"/>
    <lineage>
        <taxon>Eukaryota</taxon>
        <taxon>Fungi</taxon>
        <taxon>Dikarya</taxon>
        <taxon>Basidiomycota</taxon>
        <taxon>Agaricomycotina</taxon>
        <taxon>Agaricomycetes</taxon>
        <taxon>Agaricomycetidae</taxon>
        <taxon>Boletales</taxon>
        <taxon>Boletineae</taxon>
        <taxon>Boletaceae</taxon>
        <taxon>Boletoideae</taxon>
        <taxon>Boletus</taxon>
    </lineage>
</organism>